<dbReference type="Pfam" id="PF00249">
    <property type="entry name" value="Myb_DNA-binding"/>
    <property type="match status" value="1"/>
</dbReference>
<dbReference type="CDD" id="cd00167">
    <property type="entry name" value="SANT"/>
    <property type="match status" value="1"/>
</dbReference>
<gene>
    <name evidence="3" type="ORF">CBR_g956</name>
</gene>
<name>A0A388KCQ6_CHABU</name>
<evidence type="ECO:0000313" key="3">
    <source>
        <dbReference type="EMBL" id="GBG67835.1"/>
    </source>
</evidence>
<dbReference type="OrthoDB" id="2143914at2759"/>
<protein>
    <recommendedName>
        <fullName evidence="2">Myb-like domain-containing protein</fullName>
    </recommendedName>
</protein>
<dbReference type="InterPro" id="IPR001005">
    <property type="entry name" value="SANT/Myb"/>
</dbReference>
<accession>A0A388KCQ6</accession>
<evidence type="ECO:0000313" key="4">
    <source>
        <dbReference type="Proteomes" id="UP000265515"/>
    </source>
</evidence>
<organism evidence="3 4">
    <name type="scientific">Chara braunii</name>
    <name type="common">Braun's stonewort</name>
    <dbReference type="NCBI Taxonomy" id="69332"/>
    <lineage>
        <taxon>Eukaryota</taxon>
        <taxon>Viridiplantae</taxon>
        <taxon>Streptophyta</taxon>
        <taxon>Charophyceae</taxon>
        <taxon>Charales</taxon>
        <taxon>Characeae</taxon>
        <taxon>Chara</taxon>
    </lineage>
</organism>
<dbReference type="Gramene" id="GBG67835">
    <property type="protein sequence ID" value="GBG67835"/>
    <property type="gene ID" value="CBR_g956"/>
</dbReference>
<reference evidence="3 4" key="1">
    <citation type="journal article" date="2018" name="Cell">
        <title>The Chara Genome: Secondary Complexity and Implications for Plant Terrestrialization.</title>
        <authorList>
            <person name="Nishiyama T."/>
            <person name="Sakayama H."/>
            <person name="Vries J.D."/>
            <person name="Buschmann H."/>
            <person name="Saint-Marcoux D."/>
            <person name="Ullrich K.K."/>
            <person name="Haas F.B."/>
            <person name="Vanderstraeten L."/>
            <person name="Becker D."/>
            <person name="Lang D."/>
            <person name="Vosolsobe S."/>
            <person name="Rombauts S."/>
            <person name="Wilhelmsson P.K.I."/>
            <person name="Janitza P."/>
            <person name="Kern R."/>
            <person name="Heyl A."/>
            <person name="Rumpler F."/>
            <person name="Villalobos L.I.A.C."/>
            <person name="Clay J.M."/>
            <person name="Skokan R."/>
            <person name="Toyoda A."/>
            <person name="Suzuki Y."/>
            <person name="Kagoshima H."/>
            <person name="Schijlen E."/>
            <person name="Tajeshwar N."/>
            <person name="Catarino B."/>
            <person name="Hetherington A.J."/>
            <person name="Saltykova A."/>
            <person name="Bonnot C."/>
            <person name="Breuninger H."/>
            <person name="Symeonidi A."/>
            <person name="Radhakrishnan G.V."/>
            <person name="Van Nieuwerburgh F."/>
            <person name="Deforce D."/>
            <person name="Chang C."/>
            <person name="Karol K.G."/>
            <person name="Hedrich R."/>
            <person name="Ulvskov P."/>
            <person name="Glockner G."/>
            <person name="Delwiche C.F."/>
            <person name="Petrasek J."/>
            <person name="Van de Peer Y."/>
            <person name="Friml J."/>
            <person name="Beilby M."/>
            <person name="Dolan L."/>
            <person name="Kohara Y."/>
            <person name="Sugano S."/>
            <person name="Fujiyama A."/>
            <person name="Delaux P.-M."/>
            <person name="Quint M."/>
            <person name="TheiBen G."/>
            <person name="Hagemann M."/>
            <person name="Harholt J."/>
            <person name="Dunand C."/>
            <person name="Zachgo S."/>
            <person name="Langdale J."/>
            <person name="Maumus F."/>
            <person name="Straeten D.V.D."/>
            <person name="Gould S.B."/>
            <person name="Rensing S.A."/>
        </authorList>
    </citation>
    <scope>NUCLEOTIDE SEQUENCE [LARGE SCALE GENOMIC DNA]</scope>
    <source>
        <strain evidence="3 4">S276</strain>
    </source>
</reference>
<dbReference type="Proteomes" id="UP000265515">
    <property type="component" value="Unassembled WGS sequence"/>
</dbReference>
<sequence>MRPLTLRLEKERQRGSGDAASRLPDLTTAERLLIMQLHSKLGDKWDKIAACVPGCTIQDIRTVIKTAKSRSSSTVTQLTRTAGTIQLSGEVITKPSSGSNLPLAAIAISAQRWARFSTTAAAEMRD</sequence>
<feature type="region of interest" description="Disordered" evidence="1">
    <location>
        <begin position="1"/>
        <end position="22"/>
    </location>
</feature>
<dbReference type="STRING" id="69332.A0A388KCQ6"/>
<feature type="domain" description="Myb-like" evidence="2">
    <location>
        <begin position="27"/>
        <end position="61"/>
    </location>
</feature>
<dbReference type="EMBL" id="BFEA01000092">
    <property type="protein sequence ID" value="GBG67835.1"/>
    <property type="molecule type" value="Genomic_DNA"/>
</dbReference>
<comment type="caution">
    <text evidence="3">The sequence shown here is derived from an EMBL/GenBank/DDBJ whole genome shotgun (WGS) entry which is preliminary data.</text>
</comment>
<proteinExistence type="predicted"/>
<evidence type="ECO:0000256" key="1">
    <source>
        <dbReference type="SAM" id="MobiDB-lite"/>
    </source>
</evidence>
<keyword evidence="4" id="KW-1185">Reference proteome</keyword>
<dbReference type="AlphaFoldDB" id="A0A388KCQ6"/>
<evidence type="ECO:0000259" key="2">
    <source>
        <dbReference type="Pfam" id="PF00249"/>
    </source>
</evidence>
<dbReference type="Gene3D" id="1.10.10.60">
    <property type="entry name" value="Homeodomain-like"/>
    <property type="match status" value="1"/>
</dbReference>